<dbReference type="SMART" id="SM00387">
    <property type="entry name" value="HATPase_c"/>
    <property type="match status" value="1"/>
</dbReference>
<dbReference type="SUPFAM" id="SSF47384">
    <property type="entry name" value="Homodimeric domain of signal transducing histidine kinase"/>
    <property type="match status" value="1"/>
</dbReference>
<evidence type="ECO:0000313" key="12">
    <source>
        <dbReference type="Proteomes" id="UP000781958"/>
    </source>
</evidence>
<proteinExistence type="predicted"/>
<dbReference type="InterPro" id="IPR036890">
    <property type="entry name" value="HATPase_C_sf"/>
</dbReference>
<keyword evidence="5" id="KW-0418">Kinase</keyword>
<dbReference type="SMART" id="SM00091">
    <property type="entry name" value="PAS"/>
    <property type="match status" value="2"/>
</dbReference>
<organism evidence="11 12">
    <name type="scientific">Azospirillum rugosum</name>
    <dbReference type="NCBI Taxonomy" id="416170"/>
    <lineage>
        <taxon>Bacteria</taxon>
        <taxon>Pseudomonadati</taxon>
        <taxon>Pseudomonadota</taxon>
        <taxon>Alphaproteobacteria</taxon>
        <taxon>Rhodospirillales</taxon>
        <taxon>Azospirillaceae</taxon>
        <taxon>Azospirillum</taxon>
    </lineage>
</organism>
<dbReference type="PROSITE" id="PS50109">
    <property type="entry name" value="HIS_KIN"/>
    <property type="match status" value="1"/>
</dbReference>
<dbReference type="InterPro" id="IPR011006">
    <property type="entry name" value="CheY-like_superfamily"/>
</dbReference>
<dbReference type="SUPFAM" id="SSF52172">
    <property type="entry name" value="CheY-like"/>
    <property type="match status" value="2"/>
</dbReference>
<dbReference type="InterPro" id="IPR035965">
    <property type="entry name" value="PAS-like_dom_sf"/>
</dbReference>
<dbReference type="InterPro" id="IPR005467">
    <property type="entry name" value="His_kinase_dom"/>
</dbReference>
<dbReference type="InterPro" id="IPR003594">
    <property type="entry name" value="HATPase_dom"/>
</dbReference>
<dbReference type="EC" id="2.7.13.3" evidence="2"/>
<comment type="caution">
    <text evidence="11">The sequence shown here is derived from an EMBL/GenBank/DDBJ whole genome shotgun (WGS) entry which is preliminary data.</text>
</comment>
<evidence type="ECO:0000256" key="5">
    <source>
        <dbReference type="ARBA" id="ARBA00022777"/>
    </source>
</evidence>
<dbReference type="CDD" id="cd00082">
    <property type="entry name" value="HisKA"/>
    <property type="match status" value="1"/>
</dbReference>
<dbReference type="Gene3D" id="3.30.450.20">
    <property type="entry name" value="PAS domain"/>
    <property type="match status" value="2"/>
</dbReference>
<feature type="domain" description="PAS" evidence="9">
    <location>
        <begin position="144"/>
        <end position="214"/>
    </location>
</feature>
<dbReference type="InterPro" id="IPR003661">
    <property type="entry name" value="HisK_dim/P_dom"/>
</dbReference>
<dbReference type="PRINTS" id="PR00344">
    <property type="entry name" value="BCTRLSENSOR"/>
</dbReference>
<keyword evidence="4" id="KW-0808">Transferase</keyword>
<dbReference type="RefSeq" id="WP_209773238.1">
    <property type="nucleotide sequence ID" value="NZ_JAGINP010000039.1"/>
</dbReference>
<dbReference type="InterPro" id="IPR036097">
    <property type="entry name" value="HisK_dim/P_sf"/>
</dbReference>
<dbReference type="Pfam" id="PF02518">
    <property type="entry name" value="HATPase_c"/>
    <property type="match status" value="1"/>
</dbReference>
<evidence type="ECO:0000256" key="4">
    <source>
        <dbReference type="ARBA" id="ARBA00022679"/>
    </source>
</evidence>
<dbReference type="InterPro" id="IPR000014">
    <property type="entry name" value="PAS"/>
</dbReference>
<evidence type="ECO:0000256" key="6">
    <source>
        <dbReference type="PROSITE-ProRule" id="PRU00169"/>
    </source>
</evidence>
<comment type="catalytic activity">
    <reaction evidence="1">
        <text>ATP + protein L-histidine = ADP + protein N-phospho-L-histidine.</text>
        <dbReference type="EC" id="2.7.13.3"/>
    </reaction>
</comment>
<dbReference type="SMART" id="SM00388">
    <property type="entry name" value="HisKA"/>
    <property type="match status" value="1"/>
</dbReference>
<evidence type="ECO:0000313" key="11">
    <source>
        <dbReference type="EMBL" id="MBP2297067.1"/>
    </source>
</evidence>
<feature type="domain" description="Response regulatory" evidence="8">
    <location>
        <begin position="640"/>
        <end position="714"/>
    </location>
</feature>
<evidence type="ECO:0000256" key="1">
    <source>
        <dbReference type="ARBA" id="ARBA00000085"/>
    </source>
</evidence>
<sequence length="714" mass="78923">MNRSDARLDKRVLVLAPQGRDSALLCESLNQAGIEAVPCTGIGTLCERMAEGASAAVITEEALRPGLNQLVATLNSQPAWSDFPLVLLTESRDVTPALSPTDELWWKATILPRPISPETLLSVIRVALRSRQRQYQLRDHIAADRQRMVEILEGIGDGFVSLTRDGRCAYVNSTLVTMYGVAREALLGRMIWEALPGWDHEPIRAQLMRALDSHHTLDFDIRRPQAWHEVRCSPSADGLSIFINDVTARKEAEHTKQEQDAKYRAIVETAVDPTVVIDETGLIQSFNRAAEAAFGWKADEVIERNVSLLMPEPYRSAHDGYLARYVRTGEARIIGLGREVLGQRRDGSTFPLHLSVAAWQAGGKRYFTGIMRDITESKKAEQAILAARDEAERANLAKSRFLAAASHDLRQPAQSLVFLVAALAGKLRDHPALPVVERINDSLDALRMLLDGILDISKLDAGVVVPEVVEFPIGSILRRLGDEYRLQAVQRRLDIRVVWSGAHVRSDPALLERILRNLIENALRYTQQGRIVVGCRRRGKDVRIIVADTGIGIPADQLGLIFEEFHQVGNPERDRSQGLGLGLAIVRRLSSMLGHKVQVHSVLGRGSCFALTVPLGGAPKPLVLPIEPDMAPDTWMPIRRALVIDDEEIVRTSLAMMLEDWRFEVIAAGSGEEAVDAVTRSDRPPDIIIADYRLRAGHTGIEAARDVQKALAGC</sequence>
<dbReference type="PROSITE" id="PS50110">
    <property type="entry name" value="RESPONSE_REGULATORY"/>
    <property type="match status" value="1"/>
</dbReference>
<dbReference type="Proteomes" id="UP000781958">
    <property type="component" value="Unassembled WGS sequence"/>
</dbReference>
<reference evidence="11 12" key="1">
    <citation type="submission" date="2021-03" db="EMBL/GenBank/DDBJ databases">
        <title>Genomic Encyclopedia of Type Strains, Phase III (KMG-III): the genomes of soil and plant-associated and newly described type strains.</title>
        <authorList>
            <person name="Whitman W."/>
        </authorList>
    </citation>
    <scope>NUCLEOTIDE SEQUENCE [LARGE SCALE GENOMIC DNA]</scope>
    <source>
        <strain evidence="11 12">IMMIB AFH-6</strain>
    </source>
</reference>
<dbReference type="PANTHER" id="PTHR43047:SF9">
    <property type="entry name" value="HISTIDINE KINASE"/>
    <property type="match status" value="1"/>
</dbReference>
<dbReference type="EMBL" id="JAGINP010000039">
    <property type="protein sequence ID" value="MBP2297067.1"/>
    <property type="molecule type" value="Genomic_DNA"/>
</dbReference>
<feature type="modified residue" description="4-aspartylphosphate" evidence="6">
    <location>
        <position position="691"/>
    </location>
</feature>
<evidence type="ECO:0000259" key="10">
    <source>
        <dbReference type="PROSITE" id="PS50113"/>
    </source>
</evidence>
<gene>
    <name evidence="11" type="ORF">J2851_006886</name>
</gene>
<dbReference type="Pfam" id="PF00072">
    <property type="entry name" value="Response_reg"/>
    <property type="match status" value="1"/>
</dbReference>
<dbReference type="Gene3D" id="3.40.50.2300">
    <property type="match status" value="1"/>
</dbReference>
<dbReference type="PROSITE" id="PS50112">
    <property type="entry name" value="PAS"/>
    <property type="match status" value="2"/>
</dbReference>
<feature type="domain" description="Histidine kinase" evidence="7">
    <location>
        <begin position="404"/>
        <end position="617"/>
    </location>
</feature>
<dbReference type="Gene3D" id="3.30.565.10">
    <property type="entry name" value="Histidine kinase-like ATPase, C-terminal domain"/>
    <property type="match status" value="1"/>
</dbReference>
<dbReference type="Pfam" id="PF08448">
    <property type="entry name" value="PAS_4"/>
    <property type="match status" value="1"/>
</dbReference>
<dbReference type="PANTHER" id="PTHR43047">
    <property type="entry name" value="TWO-COMPONENT HISTIDINE PROTEIN KINASE"/>
    <property type="match status" value="1"/>
</dbReference>
<dbReference type="CDD" id="cd00130">
    <property type="entry name" value="PAS"/>
    <property type="match status" value="2"/>
</dbReference>
<evidence type="ECO:0000256" key="2">
    <source>
        <dbReference type="ARBA" id="ARBA00012438"/>
    </source>
</evidence>
<dbReference type="InterPro" id="IPR013767">
    <property type="entry name" value="PAS_fold"/>
</dbReference>
<dbReference type="SUPFAM" id="SSF55785">
    <property type="entry name" value="PYP-like sensor domain (PAS domain)"/>
    <property type="match status" value="2"/>
</dbReference>
<dbReference type="NCBIfam" id="TIGR00229">
    <property type="entry name" value="sensory_box"/>
    <property type="match status" value="2"/>
</dbReference>
<feature type="domain" description="PAS" evidence="9">
    <location>
        <begin position="259"/>
        <end position="329"/>
    </location>
</feature>
<evidence type="ECO:0000259" key="7">
    <source>
        <dbReference type="PROSITE" id="PS50109"/>
    </source>
</evidence>
<dbReference type="InterPro" id="IPR004358">
    <property type="entry name" value="Sig_transdc_His_kin-like_C"/>
</dbReference>
<evidence type="ECO:0000259" key="8">
    <source>
        <dbReference type="PROSITE" id="PS50110"/>
    </source>
</evidence>
<dbReference type="InterPro" id="IPR013656">
    <property type="entry name" value="PAS_4"/>
</dbReference>
<dbReference type="SUPFAM" id="SSF55874">
    <property type="entry name" value="ATPase domain of HSP90 chaperone/DNA topoisomerase II/histidine kinase"/>
    <property type="match status" value="1"/>
</dbReference>
<name>A0ABS4SYJ8_9PROT</name>
<dbReference type="InterPro" id="IPR000700">
    <property type="entry name" value="PAS-assoc_C"/>
</dbReference>
<accession>A0ABS4SYJ8</accession>
<dbReference type="InterPro" id="IPR001789">
    <property type="entry name" value="Sig_transdc_resp-reg_receiver"/>
</dbReference>
<dbReference type="Pfam" id="PF00989">
    <property type="entry name" value="PAS"/>
    <property type="match status" value="1"/>
</dbReference>
<dbReference type="PROSITE" id="PS50113">
    <property type="entry name" value="PAC"/>
    <property type="match status" value="1"/>
</dbReference>
<evidence type="ECO:0000256" key="3">
    <source>
        <dbReference type="ARBA" id="ARBA00022553"/>
    </source>
</evidence>
<keyword evidence="3 6" id="KW-0597">Phosphoprotein</keyword>
<dbReference type="Gene3D" id="1.10.287.130">
    <property type="match status" value="1"/>
</dbReference>
<feature type="domain" description="PAC" evidence="10">
    <location>
        <begin position="327"/>
        <end position="386"/>
    </location>
</feature>
<keyword evidence="12" id="KW-1185">Reference proteome</keyword>
<protein>
    <recommendedName>
        <fullName evidence="2">histidine kinase</fullName>
        <ecNumber evidence="2">2.7.13.3</ecNumber>
    </recommendedName>
</protein>
<dbReference type="Pfam" id="PF00512">
    <property type="entry name" value="HisKA"/>
    <property type="match status" value="1"/>
</dbReference>
<evidence type="ECO:0000259" key="9">
    <source>
        <dbReference type="PROSITE" id="PS50112"/>
    </source>
</evidence>